<dbReference type="PANTHER" id="PTHR13847">
    <property type="entry name" value="SARCOSINE DEHYDROGENASE-RELATED"/>
    <property type="match status" value="1"/>
</dbReference>
<accession>A0A8E2I7R2</accession>
<comment type="caution">
    <text evidence="6">The sequence shown here is derived from an EMBL/GenBank/DDBJ whole genome shotgun (WGS) entry which is preliminary data.</text>
</comment>
<evidence type="ECO:0000259" key="5">
    <source>
        <dbReference type="Pfam" id="PF01266"/>
    </source>
</evidence>
<dbReference type="Gene3D" id="3.50.50.60">
    <property type="entry name" value="FAD/NAD(P)-binding domain"/>
    <property type="match status" value="1"/>
</dbReference>
<sequence>MKIIVIGSGIVGSSTAYHLAKKGAEVFLVDRLHDGQATAAGAGIVCPWISSVNNKDWYTLANAGACYYPKLVSQLKEDGESNIGYGLVGALAVSNDDEELNVIEQTARTRQLETPEVGEVRRLSGREARELFPPLNEDLKAVYVSGAARVDGRLLRDALKRGAEKHGAQLYTGLASLEIVNEKVTGVHVNGEVLSADAVVLTAGAWISEMLEPYGIGLQVEPQRGQIVHLKLPDQDTSNWPVILPQSSHYLVSFEDSRIVVGATRESGSGFDYRVTAAGVKEVIEEALFVAPGLSNSTLHEVRVGFRPISADILPLLGHIPAVNGLIIANGLGASGLTMGPFVGNLAAKLALNEKLELDITPYYPLRHSQNLKHC</sequence>
<comment type="cofactor">
    <cofactor evidence="1">
        <name>FAD</name>
        <dbReference type="ChEBI" id="CHEBI:57692"/>
    </cofactor>
</comment>
<dbReference type="AlphaFoldDB" id="A0A8E2I7R2"/>
<protein>
    <submittedName>
        <fullName evidence="6">Oxidoreductase</fullName>
    </submittedName>
</protein>
<evidence type="ECO:0000256" key="4">
    <source>
        <dbReference type="ARBA" id="ARBA00023002"/>
    </source>
</evidence>
<dbReference type="Proteomes" id="UP000189761">
    <property type="component" value="Unassembled WGS sequence"/>
</dbReference>
<organism evidence="6 7">
    <name type="scientific">Heyndrickxia oleronia</name>
    <dbReference type="NCBI Taxonomy" id="38875"/>
    <lineage>
        <taxon>Bacteria</taxon>
        <taxon>Bacillati</taxon>
        <taxon>Bacillota</taxon>
        <taxon>Bacilli</taxon>
        <taxon>Bacillales</taxon>
        <taxon>Bacillaceae</taxon>
        <taxon>Heyndrickxia</taxon>
    </lineage>
</organism>
<evidence type="ECO:0000256" key="2">
    <source>
        <dbReference type="ARBA" id="ARBA00009410"/>
    </source>
</evidence>
<dbReference type="SUPFAM" id="SSF54373">
    <property type="entry name" value="FAD-linked reductases, C-terminal domain"/>
    <property type="match status" value="1"/>
</dbReference>
<keyword evidence="3" id="KW-0285">Flavoprotein</keyword>
<dbReference type="GO" id="GO:0005737">
    <property type="term" value="C:cytoplasm"/>
    <property type="evidence" value="ECO:0007669"/>
    <property type="project" value="TreeGrafter"/>
</dbReference>
<keyword evidence="4" id="KW-0560">Oxidoreductase</keyword>
<evidence type="ECO:0000313" key="6">
    <source>
        <dbReference type="EMBL" id="OOP68234.1"/>
    </source>
</evidence>
<dbReference type="EMBL" id="MTLA01000125">
    <property type="protein sequence ID" value="OOP68234.1"/>
    <property type="molecule type" value="Genomic_DNA"/>
</dbReference>
<name>A0A8E2I7R2_9BACI</name>
<keyword evidence="7" id="KW-1185">Reference proteome</keyword>
<dbReference type="SUPFAM" id="SSF51905">
    <property type="entry name" value="FAD/NAD(P)-binding domain"/>
    <property type="match status" value="1"/>
</dbReference>
<dbReference type="RefSeq" id="WP_078110209.1">
    <property type="nucleotide sequence ID" value="NZ_CP065424.1"/>
</dbReference>
<dbReference type="Pfam" id="PF01266">
    <property type="entry name" value="DAO"/>
    <property type="match status" value="1"/>
</dbReference>
<gene>
    <name evidence="6" type="ORF">BWZ43_11435</name>
</gene>
<dbReference type="InterPro" id="IPR006076">
    <property type="entry name" value="FAD-dep_OxRdtase"/>
</dbReference>
<dbReference type="GO" id="GO:0016491">
    <property type="term" value="F:oxidoreductase activity"/>
    <property type="evidence" value="ECO:0007669"/>
    <property type="project" value="UniProtKB-KW"/>
</dbReference>
<proteinExistence type="inferred from homology"/>
<evidence type="ECO:0000256" key="3">
    <source>
        <dbReference type="ARBA" id="ARBA00022630"/>
    </source>
</evidence>
<evidence type="ECO:0000256" key="1">
    <source>
        <dbReference type="ARBA" id="ARBA00001974"/>
    </source>
</evidence>
<dbReference type="Gene3D" id="3.30.9.10">
    <property type="entry name" value="D-Amino Acid Oxidase, subunit A, domain 2"/>
    <property type="match status" value="1"/>
</dbReference>
<reference evidence="6 7" key="1">
    <citation type="submission" date="2017-01" db="EMBL/GenBank/DDBJ databases">
        <title>Draft genome sequence of Bacillus oleronius.</title>
        <authorList>
            <person name="Allam M."/>
        </authorList>
    </citation>
    <scope>NUCLEOTIDE SEQUENCE [LARGE SCALE GENOMIC DNA]</scope>
    <source>
        <strain evidence="6 7">DSM 9356</strain>
    </source>
</reference>
<dbReference type="PANTHER" id="PTHR13847:SF286">
    <property type="entry name" value="D-AMINO ACID DEHYDROGENASE"/>
    <property type="match status" value="1"/>
</dbReference>
<comment type="similarity">
    <text evidence="2">Belongs to the DadA oxidoreductase family.</text>
</comment>
<evidence type="ECO:0000313" key="7">
    <source>
        <dbReference type="Proteomes" id="UP000189761"/>
    </source>
</evidence>
<feature type="domain" description="FAD dependent oxidoreductase" evidence="5">
    <location>
        <begin position="2"/>
        <end position="350"/>
    </location>
</feature>
<dbReference type="InterPro" id="IPR036188">
    <property type="entry name" value="FAD/NAD-bd_sf"/>
</dbReference>